<evidence type="ECO:0000256" key="2">
    <source>
        <dbReference type="PROSITE-ProRule" id="PRU00708"/>
    </source>
</evidence>
<protein>
    <submittedName>
        <fullName evidence="3">Pentatricopeptide repeat-containing protein 1</fullName>
    </submittedName>
</protein>
<evidence type="ECO:0000313" key="4">
    <source>
        <dbReference type="Proteomes" id="UP000076502"/>
    </source>
</evidence>
<evidence type="ECO:0000313" key="3">
    <source>
        <dbReference type="EMBL" id="KZC07395.1"/>
    </source>
</evidence>
<dbReference type="InterPro" id="IPR002885">
    <property type="entry name" value="PPR_rpt"/>
</dbReference>
<accession>A0A154P633</accession>
<dbReference type="PANTHER" id="PTHR47941">
    <property type="entry name" value="PENTATRICOPEPTIDE REPEAT-CONTAINING PROTEIN 3, MITOCHONDRIAL"/>
    <property type="match status" value="1"/>
</dbReference>
<dbReference type="Proteomes" id="UP000076502">
    <property type="component" value="Unassembled WGS sequence"/>
</dbReference>
<dbReference type="PROSITE" id="PS51375">
    <property type="entry name" value="PPR"/>
    <property type="match status" value="1"/>
</dbReference>
<dbReference type="Pfam" id="PF13041">
    <property type="entry name" value="PPR_2"/>
    <property type="match status" value="1"/>
</dbReference>
<organism evidence="3 4">
    <name type="scientific">Dufourea novaeangliae</name>
    <name type="common">Sweat bee</name>
    <dbReference type="NCBI Taxonomy" id="178035"/>
    <lineage>
        <taxon>Eukaryota</taxon>
        <taxon>Metazoa</taxon>
        <taxon>Ecdysozoa</taxon>
        <taxon>Arthropoda</taxon>
        <taxon>Hexapoda</taxon>
        <taxon>Insecta</taxon>
        <taxon>Pterygota</taxon>
        <taxon>Neoptera</taxon>
        <taxon>Endopterygota</taxon>
        <taxon>Hymenoptera</taxon>
        <taxon>Apocrita</taxon>
        <taxon>Aculeata</taxon>
        <taxon>Apoidea</taxon>
        <taxon>Anthophila</taxon>
        <taxon>Halictidae</taxon>
        <taxon>Rophitinae</taxon>
        <taxon>Dufourea</taxon>
    </lineage>
</organism>
<dbReference type="STRING" id="178035.A0A154P633"/>
<dbReference type="Pfam" id="PF13812">
    <property type="entry name" value="PPR_3"/>
    <property type="match status" value="2"/>
</dbReference>
<dbReference type="NCBIfam" id="TIGR00756">
    <property type="entry name" value="PPR"/>
    <property type="match status" value="1"/>
</dbReference>
<dbReference type="EMBL" id="KQ434826">
    <property type="protein sequence ID" value="KZC07395.1"/>
    <property type="molecule type" value="Genomic_DNA"/>
</dbReference>
<feature type="repeat" description="PPR" evidence="2">
    <location>
        <begin position="60"/>
        <end position="94"/>
    </location>
</feature>
<reference evidence="3 4" key="1">
    <citation type="submission" date="2015-07" db="EMBL/GenBank/DDBJ databases">
        <title>The genome of Dufourea novaeangliae.</title>
        <authorList>
            <person name="Pan H."/>
            <person name="Kapheim K."/>
        </authorList>
    </citation>
    <scope>NUCLEOTIDE SEQUENCE [LARGE SCALE GENOMIC DNA]</scope>
    <source>
        <strain evidence="3">0120121106</strain>
        <tissue evidence="3">Whole body</tissue>
    </source>
</reference>
<proteinExistence type="predicted"/>
<gene>
    <name evidence="3" type="ORF">WN55_09387</name>
</gene>
<keyword evidence="1" id="KW-0677">Repeat</keyword>
<name>A0A154P633_DUFNO</name>
<evidence type="ECO:0000256" key="1">
    <source>
        <dbReference type="ARBA" id="ARBA00022737"/>
    </source>
</evidence>
<dbReference type="OrthoDB" id="185373at2759"/>
<keyword evidence="4" id="KW-1185">Reference proteome</keyword>
<dbReference type="AlphaFoldDB" id="A0A154P633"/>
<dbReference type="InterPro" id="IPR011990">
    <property type="entry name" value="TPR-like_helical_dom_sf"/>
</dbReference>
<sequence length="523" mass="61558">MDKAEEEEERYIENDARVPRWQKLSHGQYCKLIKSHIAKGDLDLALSVLDLVKKNRDQPTVYMYSLLIYGFAHQGMVDQCFKLYNKLLKRGLIPNSAIYNSLINACATSENTTKALEYLQTLREKFYEKNIVLNETHFITLIKAYSWHKQLMTAFELADEARDKHFFSNRIYSVLFHAAISDKKNGLKYALILWHQMKKHKLKPSIFHYNLLLRAIRDTEFGELNLNDCLIPNSSSTQILLNETGNSDLLDSPPVLNISVLNLIRDELQDKYNNHSVENNDSKAVVAENNVILSENLNKILEKNRLIFFGGIELLLKRMESDNVTPDIRTMTLLVELLPPSLEAERQLLKYIAKEKIEVDICFFNILMKRRNYRKQYKEAKEILADVQRHHLSPDIMTFGILAMGCTQLRNGIELLEQMDNIGFVPNYVVLGALIRTATYSKDFRYIEFLLNYILENKVKPSKFIFETLENFETLILQYLKIKNRYNRKELRQLQRDYNYFKIFYEEWKEKMQQNVVKMTKKQ</sequence>
<dbReference type="Gene3D" id="1.25.40.10">
    <property type="entry name" value="Tetratricopeptide repeat domain"/>
    <property type="match status" value="3"/>
</dbReference>